<evidence type="ECO:0000313" key="1">
    <source>
        <dbReference type="EMBL" id="ANZ77702.1"/>
    </source>
</evidence>
<accession>A0A1B2JIA2</accession>
<gene>
    <name evidence="1" type="ORF">ATY40_BA7504355</name>
</gene>
<evidence type="ECO:0000313" key="2">
    <source>
        <dbReference type="Proteomes" id="UP000094565"/>
    </source>
</evidence>
<organism evidence="1 2">
    <name type="scientific">Komagataella pastoris</name>
    <name type="common">Yeast</name>
    <name type="synonym">Pichia pastoris</name>
    <dbReference type="NCBI Taxonomy" id="4922"/>
    <lineage>
        <taxon>Eukaryota</taxon>
        <taxon>Fungi</taxon>
        <taxon>Dikarya</taxon>
        <taxon>Ascomycota</taxon>
        <taxon>Saccharomycotina</taxon>
        <taxon>Pichiomycetes</taxon>
        <taxon>Pichiales</taxon>
        <taxon>Pichiaceae</taxon>
        <taxon>Komagataella</taxon>
    </lineage>
</organism>
<proteinExistence type="predicted"/>
<dbReference type="AlphaFoldDB" id="A0A1B2JIA2"/>
<reference evidence="1 2" key="1">
    <citation type="submission" date="2016-02" db="EMBL/GenBank/DDBJ databases">
        <title>Comparative genomic and transcriptomic foundation for Pichia pastoris.</title>
        <authorList>
            <person name="Love K.R."/>
            <person name="Shah K.A."/>
            <person name="Whittaker C.A."/>
            <person name="Wu J."/>
            <person name="Bartlett M.C."/>
            <person name="Ma D."/>
            <person name="Leeson R.L."/>
            <person name="Priest M."/>
            <person name="Young S.K."/>
            <person name="Love J.C."/>
        </authorList>
    </citation>
    <scope>NUCLEOTIDE SEQUENCE [LARGE SCALE GENOMIC DNA]</scope>
    <source>
        <strain evidence="1 2">ATCC 28485</strain>
    </source>
</reference>
<dbReference type="Proteomes" id="UP000094565">
    <property type="component" value="Chromosome 4"/>
</dbReference>
<name>A0A1B2JIA2_PICPA</name>
<keyword evidence="2" id="KW-1185">Reference proteome</keyword>
<sequence>MTATTFLSSSFDSVTFAMNCVSDKSYKTTTGKALSGKKFNLSTHRPRNKFIISKSIFSKVIQKYYPNLSFEENSKIASYLWKQRVDWFDKYYEYLQIQESKFTTLVTSKIDQLAFKVVLTEKTTSQCTFRFSSNQKRRRTVNLNILKPLCKRVYTQQFHSPLTGITTQDIFVTEENNV</sequence>
<protein>
    <submittedName>
        <fullName evidence="1">BA75_04355T0</fullName>
    </submittedName>
</protein>
<dbReference type="EMBL" id="CP014587">
    <property type="protein sequence ID" value="ANZ77702.1"/>
    <property type="molecule type" value="Genomic_DNA"/>
</dbReference>